<protein>
    <submittedName>
        <fullName evidence="1">Uncharacterized protein</fullName>
    </submittedName>
</protein>
<keyword evidence="2" id="KW-1185">Reference proteome</keyword>
<dbReference type="InParanoid" id="M4B311"/>
<dbReference type="AlphaFoldDB" id="M4B311"/>
<dbReference type="EMBL" id="JH598094">
    <property type="status" value="NOT_ANNOTATED_CDS"/>
    <property type="molecule type" value="Genomic_DNA"/>
</dbReference>
<evidence type="ECO:0000313" key="1">
    <source>
        <dbReference type="EnsemblProtists" id="HpaP800659"/>
    </source>
</evidence>
<proteinExistence type="predicted"/>
<accession>M4B311</accession>
<name>M4B311_HYAAE</name>
<dbReference type="Proteomes" id="UP000011713">
    <property type="component" value="Unassembled WGS sequence"/>
</dbReference>
<reference evidence="2" key="1">
    <citation type="journal article" date="2010" name="Science">
        <title>Signatures of adaptation to obligate biotrophy in the Hyaloperonospora arabidopsidis genome.</title>
        <authorList>
            <person name="Baxter L."/>
            <person name="Tripathy S."/>
            <person name="Ishaque N."/>
            <person name="Boot N."/>
            <person name="Cabral A."/>
            <person name="Kemen E."/>
            <person name="Thines M."/>
            <person name="Ah-Fong A."/>
            <person name="Anderson R."/>
            <person name="Badejoko W."/>
            <person name="Bittner-Eddy P."/>
            <person name="Boore J.L."/>
            <person name="Chibucos M.C."/>
            <person name="Coates M."/>
            <person name="Dehal P."/>
            <person name="Delehaunty K."/>
            <person name="Dong S."/>
            <person name="Downton P."/>
            <person name="Dumas B."/>
            <person name="Fabro G."/>
            <person name="Fronick C."/>
            <person name="Fuerstenberg S.I."/>
            <person name="Fulton L."/>
            <person name="Gaulin E."/>
            <person name="Govers F."/>
            <person name="Hughes L."/>
            <person name="Humphray S."/>
            <person name="Jiang R.H."/>
            <person name="Judelson H."/>
            <person name="Kamoun S."/>
            <person name="Kyung K."/>
            <person name="Meijer H."/>
            <person name="Minx P."/>
            <person name="Morris P."/>
            <person name="Nelson J."/>
            <person name="Phuntumart V."/>
            <person name="Qutob D."/>
            <person name="Rehmany A."/>
            <person name="Rougon-Cardoso A."/>
            <person name="Ryden P."/>
            <person name="Torto-Alalibo T."/>
            <person name="Studholme D."/>
            <person name="Wang Y."/>
            <person name="Win J."/>
            <person name="Wood J."/>
            <person name="Clifton S.W."/>
            <person name="Rogers J."/>
            <person name="Van den Ackerveken G."/>
            <person name="Jones J.D."/>
            <person name="McDowell J.M."/>
            <person name="Beynon J."/>
            <person name="Tyler B.M."/>
        </authorList>
    </citation>
    <scope>NUCLEOTIDE SEQUENCE [LARGE SCALE GENOMIC DNA]</scope>
    <source>
        <strain evidence="2">Emoy2</strain>
    </source>
</reference>
<organism evidence="1 2">
    <name type="scientific">Hyaloperonospora arabidopsidis (strain Emoy2)</name>
    <name type="common">Downy mildew agent</name>
    <name type="synonym">Peronospora arabidopsidis</name>
    <dbReference type="NCBI Taxonomy" id="559515"/>
    <lineage>
        <taxon>Eukaryota</taxon>
        <taxon>Sar</taxon>
        <taxon>Stramenopiles</taxon>
        <taxon>Oomycota</taxon>
        <taxon>Peronosporomycetes</taxon>
        <taxon>Peronosporales</taxon>
        <taxon>Peronosporaceae</taxon>
        <taxon>Hyaloperonospora</taxon>
    </lineage>
</organism>
<dbReference type="VEuPathDB" id="FungiDB:HpaG800659"/>
<dbReference type="EnsemblProtists" id="HpaT800659">
    <property type="protein sequence ID" value="HpaP800659"/>
    <property type="gene ID" value="HpaG800659"/>
</dbReference>
<dbReference type="HOGENOM" id="CLU_2710120_0_0_1"/>
<reference evidence="1" key="2">
    <citation type="submission" date="2015-06" db="UniProtKB">
        <authorList>
            <consortium name="EnsemblProtists"/>
        </authorList>
    </citation>
    <scope>IDENTIFICATION</scope>
    <source>
        <strain evidence="1">Emoy2</strain>
    </source>
</reference>
<sequence length="73" mass="8051">MLSATTVIVIEIIRKGDDYTRPTQPSGRSATLRERAKRHLCSFISVSTTSCVYFINIQLSSNICSSIQVPSTT</sequence>
<evidence type="ECO:0000313" key="2">
    <source>
        <dbReference type="Proteomes" id="UP000011713"/>
    </source>
</evidence>